<evidence type="ECO:0000313" key="4">
    <source>
        <dbReference type="Proteomes" id="UP000642748"/>
    </source>
</evidence>
<sequence length="444" mass="45380">MTYGDQGHRFRGEGFRDEPDFRADTGSTPTYQPGGYSADTTGSTTSADGTLSAPRRGVSPVELDDVFDDPSHGDPGMDRMGVHMVWELVLLVASIGMAVYFEQTHHAQISGGPLRGLLLNAAMLGFVAIGAGLSLRAGAVNLAVGSTATAAALFFASHSDRGLLPTAGVTLLLAAGVGAAIGLLVVVLHVPAWAASLAGALAVIVWINKHAEAAKVTSTYHPAGQAFYWYGGFAALALLGGILGLVKPIRRGVGSFRSVGDPAKRRGTMAGLMAFVAILGSSVLAGLAGTLSALSSTSVTPNDGLLTTGLAVGAALAAGTSVFGRRGGVLGTVLSVSLITLVIGYSDAAKLRISPYAVAAVAIGVGLVLTRLVESFGRPQPPRESEPVATGWDSETREPETRAVDATGQNWSGGRGSGGWSSQLPARSTDDTWGGASDERWGVK</sequence>
<feature type="region of interest" description="Disordered" evidence="1">
    <location>
        <begin position="1"/>
        <end position="72"/>
    </location>
</feature>
<keyword evidence="2" id="KW-1133">Transmembrane helix</keyword>
<organism evidence="3 4">
    <name type="scientific">Rugosimonospora africana</name>
    <dbReference type="NCBI Taxonomy" id="556532"/>
    <lineage>
        <taxon>Bacteria</taxon>
        <taxon>Bacillati</taxon>
        <taxon>Actinomycetota</taxon>
        <taxon>Actinomycetes</taxon>
        <taxon>Micromonosporales</taxon>
        <taxon>Micromonosporaceae</taxon>
        <taxon>Rugosimonospora</taxon>
    </lineage>
</organism>
<feature type="transmembrane region" description="Helical" evidence="2">
    <location>
        <begin position="267"/>
        <end position="292"/>
    </location>
</feature>
<dbReference type="RefSeq" id="WP_203921693.1">
    <property type="nucleotide sequence ID" value="NZ_BONZ01000063.1"/>
</dbReference>
<protein>
    <recommendedName>
        <fullName evidence="5">Monosaccharide ABC transporter membrane protein, CUT2 family</fullName>
    </recommendedName>
</protein>
<dbReference type="EMBL" id="BONZ01000063">
    <property type="protein sequence ID" value="GIH18159.1"/>
    <property type="molecule type" value="Genomic_DNA"/>
</dbReference>
<dbReference type="PANTHER" id="PTHR32196">
    <property type="entry name" value="ABC TRANSPORTER PERMEASE PROTEIN YPHD-RELATED-RELATED"/>
    <property type="match status" value="1"/>
</dbReference>
<keyword evidence="2" id="KW-0472">Membrane</keyword>
<feature type="transmembrane region" description="Helical" evidence="2">
    <location>
        <begin position="84"/>
        <end position="101"/>
    </location>
</feature>
<feature type="compositionally biased region" description="Basic and acidic residues" evidence="1">
    <location>
        <begin position="1"/>
        <end position="23"/>
    </location>
</feature>
<reference evidence="3" key="1">
    <citation type="submission" date="2021-01" db="EMBL/GenBank/DDBJ databases">
        <title>Whole genome shotgun sequence of Rugosimonospora africana NBRC 104875.</title>
        <authorList>
            <person name="Komaki H."/>
            <person name="Tamura T."/>
        </authorList>
    </citation>
    <scope>NUCLEOTIDE SEQUENCE</scope>
    <source>
        <strain evidence="3">NBRC 104875</strain>
    </source>
</reference>
<feature type="transmembrane region" description="Helical" evidence="2">
    <location>
        <begin position="113"/>
        <end position="133"/>
    </location>
</feature>
<evidence type="ECO:0008006" key="5">
    <source>
        <dbReference type="Google" id="ProtNLM"/>
    </source>
</evidence>
<feature type="compositionally biased region" description="Low complexity" evidence="1">
    <location>
        <begin position="34"/>
        <end position="53"/>
    </location>
</feature>
<feature type="transmembrane region" description="Helical" evidence="2">
    <location>
        <begin position="140"/>
        <end position="157"/>
    </location>
</feature>
<feature type="transmembrane region" description="Helical" evidence="2">
    <location>
        <begin position="163"/>
        <end position="185"/>
    </location>
</feature>
<feature type="transmembrane region" description="Helical" evidence="2">
    <location>
        <begin position="227"/>
        <end position="246"/>
    </location>
</feature>
<comment type="caution">
    <text evidence="3">The sequence shown here is derived from an EMBL/GenBank/DDBJ whole genome shotgun (WGS) entry which is preliminary data.</text>
</comment>
<gene>
    <name evidence="3" type="ORF">Raf01_63310</name>
</gene>
<evidence type="ECO:0000256" key="2">
    <source>
        <dbReference type="SAM" id="Phobius"/>
    </source>
</evidence>
<feature type="transmembrane region" description="Helical" evidence="2">
    <location>
        <begin position="304"/>
        <end position="322"/>
    </location>
</feature>
<name>A0A8J3VTK4_9ACTN</name>
<feature type="compositionally biased region" description="Basic and acidic residues" evidence="1">
    <location>
        <begin position="394"/>
        <end position="403"/>
    </location>
</feature>
<feature type="region of interest" description="Disordered" evidence="1">
    <location>
        <begin position="377"/>
        <end position="444"/>
    </location>
</feature>
<evidence type="ECO:0000313" key="3">
    <source>
        <dbReference type="EMBL" id="GIH18159.1"/>
    </source>
</evidence>
<dbReference type="GO" id="GO:0005886">
    <property type="term" value="C:plasma membrane"/>
    <property type="evidence" value="ECO:0007669"/>
    <property type="project" value="TreeGrafter"/>
</dbReference>
<dbReference type="Proteomes" id="UP000642748">
    <property type="component" value="Unassembled WGS sequence"/>
</dbReference>
<proteinExistence type="predicted"/>
<feature type="transmembrane region" description="Helical" evidence="2">
    <location>
        <begin position="329"/>
        <end position="347"/>
    </location>
</feature>
<dbReference type="AlphaFoldDB" id="A0A8J3VTK4"/>
<feature type="transmembrane region" description="Helical" evidence="2">
    <location>
        <begin position="353"/>
        <end position="373"/>
    </location>
</feature>
<keyword evidence="2" id="KW-0812">Transmembrane</keyword>
<dbReference type="PANTHER" id="PTHR32196:SF69">
    <property type="entry name" value="BRANCHED-CHAIN AMINO ACID TRANSPORT SYSTEM, PERMEASE PROTEIN"/>
    <property type="match status" value="1"/>
</dbReference>
<evidence type="ECO:0000256" key="1">
    <source>
        <dbReference type="SAM" id="MobiDB-lite"/>
    </source>
</evidence>
<keyword evidence="4" id="KW-1185">Reference proteome</keyword>
<accession>A0A8J3VTK4</accession>
<feature type="transmembrane region" description="Helical" evidence="2">
    <location>
        <begin position="190"/>
        <end position="207"/>
    </location>
</feature>